<dbReference type="RefSeq" id="WP_058643125.1">
    <property type="nucleotide sequence ID" value="NZ_LDSL01000109.1"/>
</dbReference>
<keyword evidence="1" id="KW-1133">Transmembrane helix</keyword>
<keyword evidence="1" id="KW-0812">Transmembrane</keyword>
<accession>A0A147GQZ4</accession>
<dbReference type="Pfam" id="PF00487">
    <property type="entry name" value="FA_desaturase"/>
    <property type="match status" value="1"/>
</dbReference>
<dbReference type="OrthoDB" id="784276at2"/>
<keyword evidence="1" id="KW-0472">Membrane</keyword>
<dbReference type="PATRIC" id="fig|433924.3.peg.272"/>
<gene>
    <name evidence="3" type="ORF">NS331_16910</name>
</gene>
<dbReference type="EMBL" id="LDSL01000109">
    <property type="protein sequence ID" value="KTT17818.1"/>
    <property type="molecule type" value="Genomic_DNA"/>
</dbReference>
<organism evidence="3 4">
    <name type="scientific">Pseudacidovorax intermedius</name>
    <dbReference type="NCBI Taxonomy" id="433924"/>
    <lineage>
        <taxon>Bacteria</taxon>
        <taxon>Pseudomonadati</taxon>
        <taxon>Pseudomonadota</taxon>
        <taxon>Betaproteobacteria</taxon>
        <taxon>Burkholderiales</taxon>
        <taxon>Comamonadaceae</taxon>
        <taxon>Pseudacidovorax</taxon>
    </lineage>
</organism>
<protein>
    <submittedName>
        <fullName evidence="3">Fatty acid desaturase</fullName>
    </submittedName>
</protein>
<feature type="transmembrane region" description="Helical" evidence="1">
    <location>
        <begin position="20"/>
        <end position="51"/>
    </location>
</feature>
<proteinExistence type="predicted"/>
<keyword evidence="4" id="KW-1185">Reference proteome</keyword>
<evidence type="ECO:0000256" key="1">
    <source>
        <dbReference type="SAM" id="Phobius"/>
    </source>
</evidence>
<dbReference type="InterPro" id="IPR005804">
    <property type="entry name" value="FA_desaturase_dom"/>
</dbReference>
<feature type="domain" description="Fatty acid desaturase" evidence="2">
    <location>
        <begin position="34"/>
        <end position="276"/>
    </location>
</feature>
<evidence type="ECO:0000313" key="3">
    <source>
        <dbReference type="EMBL" id="KTT17818.1"/>
    </source>
</evidence>
<evidence type="ECO:0000313" key="4">
    <source>
        <dbReference type="Proteomes" id="UP000072741"/>
    </source>
</evidence>
<dbReference type="Proteomes" id="UP000072741">
    <property type="component" value="Unassembled WGS sequence"/>
</dbReference>
<name>A0A147GQZ4_9BURK</name>
<reference evidence="3 4" key="1">
    <citation type="journal article" date="2016" name="Front. Microbiol.">
        <title>Genomic Resource of Rice Seed Associated Bacteria.</title>
        <authorList>
            <person name="Midha S."/>
            <person name="Bansal K."/>
            <person name="Sharma S."/>
            <person name="Kumar N."/>
            <person name="Patil P.P."/>
            <person name="Chaudhry V."/>
            <person name="Patil P.B."/>
        </authorList>
    </citation>
    <scope>NUCLEOTIDE SEQUENCE [LARGE SCALE GENOMIC DNA]</scope>
    <source>
        <strain evidence="3 4">NS331</strain>
    </source>
</reference>
<dbReference type="AlphaFoldDB" id="A0A147GQZ4"/>
<dbReference type="GO" id="GO:0006629">
    <property type="term" value="P:lipid metabolic process"/>
    <property type="evidence" value="ECO:0007669"/>
    <property type="project" value="InterPro"/>
</dbReference>
<evidence type="ECO:0000259" key="2">
    <source>
        <dbReference type="Pfam" id="PF00487"/>
    </source>
</evidence>
<sequence length="303" mass="36263">MTTPAARAPFWDRYELPTVLLGLVLYAAWLALTWWHAAIPGVLLFLAGGYVTQWHFSLQHESIHAMRHWPASLRTAFVWPPLGLWMPYPLYNRSHSTHHVNFYMTHPQRDTESYYQLQAAWPPAGRWQQRLVMLNQTLWFRLVFGPFVRLWKLARKETLRVRSGDHSHLPHWAVHAVGVAVILWWVMAVCGMPLWKYLLCFAWPGMSLGMLRTFTEHRWGERPMERVAIVESNTLMGVLFLYNNLHLVHHRQPTLPWYRIARRWRDNRAEMLATNRNFYYRGYLQIARLFMFRPVFDPRHPRW</sequence>
<comment type="caution">
    <text evidence="3">The sequence shown here is derived from an EMBL/GenBank/DDBJ whole genome shotgun (WGS) entry which is preliminary data.</text>
</comment>